<feature type="region of interest" description="Disordered" evidence="1">
    <location>
        <begin position="356"/>
        <end position="380"/>
    </location>
</feature>
<protein>
    <submittedName>
        <fullName evidence="3">MFS transporter</fullName>
    </submittedName>
</protein>
<comment type="caution">
    <text evidence="3">The sequence shown here is derived from an EMBL/GenBank/DDBJ whole genome shotgun (WGS) entry which is preliminary data.</text>
</comment>
<feature type="transmembrane region" description="Helical" evidence="2">
    <location>
        <begin position="327"/>
        <end position="347"/>
    </location>
</feature>
<reference evidence="3" key="1">
    <citation type="submission" date="2023-03" db="EMBL/GenBank/DDBJ databases">
        <title>Amycolatopsis taiwanensis NBRC 103393.</title>
        <authorList>
            <person name="Ichikawa N."/>
            <person name="Sato H."/>
            <person name="Tonouchi N."/>
        </authorList>
    </citation>
    <scope>NUCLEOTIDE SEQUENCE</scope>
    <source>
        <strain evidence="3">NBRC 103393</strain>
    </source>
</reference>
<gene>
    <name evidence="3" type="ORF">Atai01_02450</name>
</gene>
<keyword evidence="2" id="KW-1133">Transmembrane helix</keyword>
<feature type="transmembrane region" description="Helical" evidence="2">
    <location>
        <begin position="267"/>
        <end position="290"/>
    </location>
</feature>
<accession>A0A9W6QT98</accession>
<keyword evidence="2" id="KW-0812">Transmembrane</keyword>
<dbReference type="GO" id="GO:0022857">
    <property type="term" value="F:transmembrane transporter activity"/>
    <property type="evidence" value="ECO:0007669"/>
    <property type="project" value="InterPro"/>
</dbReference>
<feature type="transmembrane region" description="Helical" evidence="2">
    <location>
        <begin position="302"/>
        <end position="321"/>
    </location>
</feature>
<organism evidence="3 4">
    <name type="scientific">Amycolatopsis taiwanensis</name>
    <dbReference type="NCBI Taxonomy" id="342230"/>
    <lineage>
        <taxon>Bacteria</taxon>
        <taxon>Bacillati</taxon>
        <taxon>Actinomycetota</taxon>
        <taxon>Actinomycetes</taxon>
        <taxon>Pseudonocardiales</taxon>
        <taxon>Pseudonocardiaceae</taxon>
        <taxon>Amycolatopsis</taxon>
    </lineage>
</organism>
<feature type="transmembrane region" description="Helical" evidence="2">
    <location>
        <begin position="145"/>
        <end position="162"/>
    </location>
</feature>
<proteinExistence type="predicted"/>
<feature type="transmembrane region" description="Helical" evidence="2">
    <location>
        <begin position="245"/>
        <end position="261"/>
    </location>
</feature>
<evidence type="ECO:0000313" key="3">
    <source>
        <dbReference type="EMBL" id="GLY63626.1"/>
    </source>
</evidence>
<keyword evidence="4" id="KW-1185">Reference proteome</keyword>
<dbReference type="PANTHER" id="PTHR23542">
    <property type="match status" value="1"/>
</dbReference>
<feature type="transmembrane region" description="Helical" evidence="2">
    <location>
        <begin position="215"/>
        <end position="238"/>
    </location>
</feature>
<feature type="compositionally biased region" description="Low complexity" evidence="1">
    <location>
        <begin position="360"/>
        <end position="374"/>
    </location>
</feature>
<dbReference type="PANTHER" id="PTHR23542:SF1">
    <property type="entry name" value="MAJOR FACILITATOR SUPERFAMILY (MFS) PROFILE DOMAIN-CONTAINING PROTEIN"/>
    <property type="match status" value="1"/>
</dbReference>
<dbReference type="EMBL" id="BSTI01000001">
    <property type="protein sequence ID" value="GLY63626.1"/>
    <property type="molecule type" value="Genomic_DNA"/>
</dbReference>
<sequence>MQLARLPATMAPLAFTLLATAITGSYRLGGVLMSVFVVAGLLGSIPAGRLLDRIGPSRGLRLLLMSSAAGFTALLTVSDGPLVLALVVIPGAIEGGLNGGFRTLLAGTVPDGQLPRAVAVDAMILEGVLIAGPILVSLLGMGGSLLPLAGMAAACVLSTLLVPSREHRRTARADRPALPIRAALPWLACQFAIGHLLSTIEVAPLPLVERLGAPAALAGLVIAVLSGSSIVGSALYAWRGSRLKPGLFLGGFVLGGVTVAADLGWPGLIAGAMLIGLSVGPLVTTASVAMQRLLPEGRRAEGFSVSFAVQGAGFALGSLAVGVLPLWLAPLLGSVSSAAAFALLKLVKKEKDEGVSAVRPQLGTGAPAATGGQQNRDRRR</sequence>
<evidence type="ECO:0000313" key="4">
    <source>
        <dbReference type="Proteomes" id="UP001165136"/>
    </source>
</evidence>
<dbReference type="Proteomes" id="UP001165136">
    <property type="component" value="Unassembled WGS sequence"/>
</dbReference>
<dbReference type="SUPFAM" id="SSF103473">
    <property type="entry name" value="MFS general substrate transporter"/>
    <property type="match status" value="1"/>
</dbReference>
<dbReference type="InterPro" id="IPR011701">
    <property type="entry name" value="MFS"/>
</dbReference>
<dbReference type="InterPro" id="IPR036259">
    <property type="entry name" value="MFS_trans_sf"/>
</dbReference>
<keyword evidence="2" id="KW-0472">Membrane</keyword>
<evidence type="ECO:0000256" key="1">
    <source>
        <dbReference type="SAM" id="MobiDB-lite"/>
    </source>
</evidence>
<feature type="transmembrane region" description="Helical" evidence="2">
    <location>
        <begin position="183"/>
        <end position="203"/>
    </location>
</feature>
<dbReference type="Pfam" id="PF07690">
    <property type="entry name" value="MFS_1"/>
    <property type="match status" value="1"/>
</dbReference>
<feature type="transmembrane region" description="Helical" evidence="2">
    <location>
        <begin position="31"/>
        <end position="48"/>
    </location>
</feature>
<evidence type="ECO:0000256" key="2">
    <source>
        <dbReference type="SAM" id="Phobius"/>
    </source>
</evidence>
<name>A0A9W6QT98_9PSEU</name>
<dbReference type="Gene3D" id="1.20.1250.20">
    <property type="entry name" value="MFS general substrate transporter like domains"/>
    <property type="match status" value="1"/>
</dbReference>
<dbReference type="AlphaFoldDB" id="A0A9W6QT98"/>